<keyword evidence="1" id="KW-0479">Metal-binding</keyword>
<evidence type="ECO:0000256" key="1">
    <source>
        <dbReference type="ARBA" id="ARBA00022723"/>
    </source>
</evidence>
<name>A0A443RU93_9ACAR</name>
<dbReference type="EMBL" id="NCKV01032050">
    <property type="protein sequence ID" value="RWS18951.1"/>
    <property type="molecule type" value="Genomic_DNA"/>
</dbReference>
<feature type="compositionally biased region" description="Acidic residues" evidence="6">
    <location>
        <begin position="262"/>
        <end position="271"/>
    </location>
</feature>
<keyword evidence="2" id="KW-0677">Repeat</keyword>
<dbReference type="GO" id="GO:0005634">
    <property type="term" value="C:nucleus"/>
    <property type="evidence" value="ECO:0007669"/>
    <property type="project" value="UniProtKB-ARBA"/>
</dbReference>
<evidence type="ECO:0000256" key="3">
    <source>
        <dbReference type="ARBA" id="ARBA00022771"/>
    </source>
</evidence>
<dbReference type="Proteomes" id="UP000288716">
    <property type="component" value="Unassembled WGS sequence"/>
</dbReference>
<keyword evidence="4" id="KW-0862">Zinc</keyword>
<accession>A0A443RU93</accession>
<dbReference type="InterPro" id="IPR036236">
    <property type="entry name" value="Znf_C2H2_sf"/>
</dbReference>
<protein>
    <submittedName>
        <fullName evidence="8">Zinc finger protein 37-like isoform X5</fullName>
    </submittedName>
</protein>
<comment type="caution">
    <text evidence="8">The sequence shown here is derived from an EMBL/GenBank/DDBJ whole genome shotgun (WGS) entry which is preliminary data.</text>
</comment>
<evidence type="ECO:0000256" key="2">
    <source>
        <dbReference type="ARBA" id="ARBA00022737"/>
    </source>
</evidence>
<sequence>MNVAYHILREHRNEKRFECKVCFRKFFQQSTLFNHMVTYTNLNKYFCSVCDRRFNQRGNLTSHMKRFQNRKHPIQNESQKKRVSKEKKQHNITIDAAVFNFPSDYFLQSTDARTHERNDKSSRELSDVPSSCKHFERSKFDVVKTIFESAFEKIKQINDAKDFQQFKHYDITNVEKQIQKKQEIKIHIDTETVKLPCDHSAKSTKGQTPFSPKLADVEPSYKNVGTNESDIRQILVESEYEKETNAKNQFNNQDSVNVQGVENEETVTENELECKECSQ</sequence>
<dbReference type="OrthoDB" id="8117402at2759"/>
<dbReference type="Pfam" id="PF00096">
    <property type="entry name" value="zf-C2H2"/>
    <property type="match status" value="2"/>
</dbReference>
<keyword evidence="3 5" id="KW-0863">Zinc-finger</keyword>
<dbReference type="AlphaFoldDB" id="A0A443RU93"/>
<evidence type="ECO:0000256" key="4">
    <source>
        <dbReference type="ARBA" id="ARBA00022833"/>
    </source>
</evidence>
<dbReference type="SMART" id="SM00355">
    <property type="entry name" value="ZnF_C2H2"/>
    <property type="match status" value="2"/>
</dbReference>
<feature type="non-terminal residue" evidence="8">
    <location>
        <position position="279"/>
    </location>
</feature>
<evidence type="ECO:0000259" key="7">
    <source>
        <dbReference type="PROSITE" id="PS50157"/>
    </source>
</evidence>
<evidence type="ECO:0000313" key="8">
    <source>
        <dbReference type="EMBL" id="RWS18951.1"/>
    </source>
</evidence>
<evidence type="ECO:0000256" key="6">
    <source>
        <dbReference type="SAM" id="MobiDB-lite"/>
    </source>
</evidence>
<keyword evidence="9" id="KW-1185">Reference proteome</keyword>
<dbReference type="PANTHER" id="PTHR24379">
    <property type="entry name" value="KRAB AND ZINC FINGER DOMAIN-CONTAINING"/>
    <property type="match status" value="1"/>
</dbReference>
<dbReference type="PROSITE" id="PS50157">
    <property type="entry name" value="ZINC_FINGER_C2H2_2"/>
    <property type="match status" value="2"/>
</dbReference>
<feature type="domain" description="C2H2-type" evidence="7">
    <location>
        <begin position="17"/>
        <end position="44"/>
    </location>
</feature>
<dbReference type="GO" id="GO:0008270">
    <property type="term" value="F:zinc ion binding"/>
    <property type="evidence" value="ECO:0007669"/>
    <property type="project" value="UniProtKB-KW"/>
</dbReference>
<reference evidence="8 9" key="1">
    <citation type="journal article" date="2018" name="Gigascience">
        <title>Genomes of trombidid mites reveal novel predicted allergens and laterally-transferred genes associated with secondary metabolism.</title>
        <authorList>
            <person name="Dong X."/>
            <person name="Chaisiri K."/>
            <person name="Xia D."/>
            <person name="Armstrong S.D."/>
            <person name="Fang Y."/>
            <person name="Donnelly M.J."/>
            <person name="Kadowaki T."/>
            <person name="McGarry J.W."/>
            <person name="Darby A.C."/>
            <person name="Makepeace B.L."/>
        </authorList>
    </citation>
    <scope>NUCLEOTIDE SEQUENCE [LARGE SCALE GENOMIC DNA]</scope>
    <source>
        <strain evidence="8">UoL-UT</strain>
    </source>
</reference>
<proteinExistence type="predicted"/>
<feature type="compositionally biased region" description="Polar residues" evidence="6">
    <location>
        <begin position="246"/>
        <end position="260"/>
    </location>
</feature>
<dbReference type="STRING" id="299467.A0A443RU93"/>
<gene>
    <name evidence="8" type="ORF">B4U80_07443</name>
</gene>
<dbReference type="SUPFAM" id="SSF57667">
    <property type="entry name" value="beta-beta-alpha zinc fingers"/>
    <property type="match status" value="1"/>
</dbReference>
<organism evidence="8 9">
    <name type="scientific">Leptotrombidium deliense</name>
    <dbReference type="NCBI Taxonomy" id="299467"/>
    <lineage>
        <taxon>Eukaryota</taxon>
        <taxon>Metazoa</taxon>
        <taxon>Ecdysozoa</taxon>
        <taxon>Arthropoda</taxon>
        <taxon>Chelicerata</taxon>
        <taxon>Arachnida</taxon>
        <taxon>Acari</taxon>
        <taxon>Acariformes</taxon>
        <taxon>Trombidiformes</taxon>
        <taxon>Prostigmata</taxon>
        <taxon>Anystina</taxon>
        <taxon>Parasitengona</taxon>
        <taxon>Trombiculoidea</taxon>
        <taxon>Trombiculidae</taxon>
        <taxon>Leptotrombidium</taxon>
    </lineage>
</organism>
<dbReference type="Gene3D" id="3.30.160.60">
    <property type="entry name" value="Classic Zinc Finger"/>
    <property type="match status" value="2"/>
</dbReference>
<evidence type="ECO:0000256" key="5">
    <source>
        <dbReference type="PROSITE-ProRule" id="PRU00042"/>
    </source>
</evidence>
<dbReference type="FunFam" id="3.30.160.60:FF:000446">
    <property type="entry name" value="Zinc finger protein"/>
    <property type="match status" value="1"/>
</dbReference>
<feature type="domain" description="C2H2-type" evidence="7">
    <location>
        <begin position="45"/>
        <end position="73"/>
    </location>
</feature>
<dbReference type="VEuPathDB" id="VectorBase:LDEU013089"/>
<feature type="region of interest" description="Disordered" evidence="6">
    <location>
        <begin position="243"/>
        <end position="279"/>
    </location>
</feature>
<evidence type="ECO:0000313" key="9">
    <source>
        <dbReference type="Proteomes" id="UP000288716"/>
    </source>
</evidence>
<dbReference type="InterPro" id="IPR013087">
    <property type="entry name" value="Znf_C2H2_type"/>
</dbReference>
<dbReference type="PANTHER" id="PTHR24379:SF121">
    <property type="entry name" value="C2H2-TYPE DOMAIN-CONTAINING PROTEIN"/>
    <property type="match status" value="1"/>
</dbReference>